<evidence type="ECO:0000256" key="1">
    <source>
        <dbReference type="SAM" id="MobiDB-lite"/>
    </source>
</evidence>
<gene>
    <name evidence="2" type="ORF">GCM10008938_44750</name>
</gene>
<dbReference type="EMBL" id="BMOD01000027">
    <property type="protein sequence ID" value="GGJ53767.1"/>
    <property type="molecule type" value="Genomic_DNA"/>
</dbReference>
<sequence>MNAGGTELKAACQSGRKKTQGCQGSHPEMLEYHNTSQYRNFPSPQNESVDLQLETPGKSWVREKQAGTLPACF</sequence>
<reference evidence="3" key="1">
    <citation type="journal article" date="2019" name="Int. J. Syst. Evol. Microbiol.">
        <title>The Global Catalogue of Microorganisms (GCM) 10K type strain sequencing project: providing services to taxonomists for standard genome sequencing and annotation.</title>
        <authorList>
            <consortium name="The Broad Institute Genomics Platform"/>
            <consortium name="The Broad Institute Genome Sequencing Center for Infectious Disease"/>
            <person name="Wu L."/>
            <person name="Ma J."/>
        </authorList>
    </citation>
    <scope>NUCLEOTIDE SEQUENCE [LARGE SCALE GENOMIC DNA]</scope>
    <source>
        <strain evidence="3">JCM 14370</strain>
    </source>
</reference>
<feature type="region of interest" description="Disordered" evidence="1">
    <location>
        <begin position="1"/>
        <end position="28"/>
    </location>
</feature>
<organism evidence="2 3">
    <name type="scientific">Deinococcus roseus</name>
    <dbReference type="NCBI Taxonomy" id="392414"/>
    <lineage>
        <taxon>Bacteria</taxon>
        <taxon>Thermotogati</taxon>
        <taxon>Deinococcota</taxon>
        <taxon>Deinococci</taxon>
        <taxon>Deinococcales</taxon>
        <taxon>Deinococcaceae</taxon>
        <taxon>Deinococcus</taxon>
    </lineage>
</organism>
<protein>
    <submittedName>
        <fullName evidence="2">Uncharacterized protein</fullName>
    </submittedName>
</protein>
<dbReference type="Proteomes" id="UP000632222">
    <property type="component" value="Unassembled WGS sequence"/>
</dbReference>
<evidence type="ECO:0000313" key="2">
    <source>
        <dbReference type="EMBL" id="GGJ53767.1"/>
    </source>
</evidence>
<keyword evidence="3" id="KW-1185">Reference proteome</keyword>
<name>A0ABQ2DD04_9DEIO</name>
<evidence type="ECO:0000313" key="3">
    <source>
        <dbReference type="Proteomes" id="UP000632222"/>
    </source>
</evidence>
<accession>A0ABQ2DD04</accession>
<proteinExistence type="predicted"/>
<comment type="caution">
    <text evidence="2">The sequence shown here is derived from an EMBL/GenBank/DDBJ whole genome shotgun (WGS) entry which is preliminary data.</text>
</comment>